<evidence type="ECO:0000313" key="2">
    <source>
        <dbReference type="Proteomes" id="UP000047420"/>
    </source>
</evidence>
<protein>
    <recommendedName>
        <fullName evidence="3">HDOD domain-containing protein</fullName>
    </recommendedName>
</protein>
<organism evidence="1 2">
    <name type="scientific">Yersinia wautersii</name>
    <dbReference type="NCBI Taxonomy" id="1341643"/>
    <lineage>
        <taxon>Bacteria</taxon>
        <taxon>Pseudomonadati</taxon>
        <taxon>Pseudomonadota</taxon>
        <taxon>Gammaproteobacteria</taxon>
        <taxon>Enterobacterales</taxon>
        <taxon>Yersiniaceae</taxon>
        <taxon>Yersinia</taxon>
    </lineage>
</organism>
<gene>
    <name evidence="1" type="ORF">ERS008478_02826</name>
</gene>
<evidence type="ECO:0000313" key="1">
    <source>
        <dbReference type="EMBL" id="CRG51212.1"/>
    </source>
</evidence>
<comment type="caution">
    <text evidence="1">The sequence shown here is derived from an EMBL/GenBank/DDBJ whole genome shotgun (WGS) entry which is preliminary data.</text>
</comment>
<accession>A0ABP1ZEA4</accession>
<dbReference type="Proteomes" id="UP000047420">
    <property type="component" value="Unassembled WGS sequence"/>
</dbReference>
<evidence type="ECO:0008006" key="3">
    <source>
        <dbReference type="Google" id="ProtNLM"/>
    </source>
</evidence>
<sequence length="312" mass="34827">MTKTQQKSRLDKTLPKVYSWATSMATRQHPEPQYNNLQLYLNGQDELFMALKRLHDFGMAEAANSLLTAERSPNTSSIVHMAHGFSRMIYANSIDILELKESDQTITSGLDSVTRKMLGAIALGMPTLAKKFHHVVLTALEQGYGVENAHNNSGPETLRYAAMGLSIIHEWLGLPLDLEKLGLPRDPAWGSLVKYWNDPDPVKLQPILYNACDIHIERIALTGSEVNSGNFEFGSGFTAVHPTEILAVLRLRQMLDLPSPELDHPLMNTPYAQITAVPGQVTQPDSLLEAFLTKARERDPQVMTEWDRIQVG</sequence>
<name>A0ABP1ZEA4_9GAMM</name>
<keyword evidence="2" id="KW-1185">Reference proteome</keyword>
<reference evidence="1 2" key="1">
    <citation type="submission" date="2015-03" db="EMBL/GenBank/DDBJ databases">
        <authorList>
            <consortium name="Pathogen Informatics"/>
            <person name="Murphy D."/>
        </authorList>
    </citation>
    <scope>NUCLEOTIDE SEQUENCE [LARGE SCALE GENOMIC DNA]</scope>
    <source>
        <strain evidence="1 2">WP-931201</strain>
    </source>
</reference>
<dbReference type="RefSeq" id="WP_202902517.1">
    <property type="nucleotide sequence ID" value="NZ_CBLI010000290.1"/>
</dbReference>
<dbReference type="EMBL" id="CVMG01000022">
    <property type="protein sequence ID" value="CRG51212.1"/>
    <property type="molecule type" value="Genomic_DNA"/>
</dbReference>
<proteinExistence type="predicted"/>